<name>A0A4P8C815_ECOLX</name>
<reference evidence="1 2" key="1">
    <citation type="submission" date="2018-08" db="EMBL/GenBank/DDBJ databases">
        <title>Food and Water Consortium WGS.</title>
        <authorList>
            <person name="Tyson S."/>
            <person name="Peterson C.-L."/>
            <person name="Olson A."/>
            <person name="Tyler S."/>
            <person name="Cabral J."/>
            <person name="Lynch T."/>
            <person name="Knox N."/>
            <person name="Van Domselaar G."/>
            <person name="Graham M."/>
        </authorList>
    </citation>
    <scope>NUCLEOTIDE SEQUENCE [LARGE SCALE GENOMIC DNA]</scope>
    <source>
        <strain evidence="1 2">FWSEC0002</strain>
        <plasmid evidence="1 2">unnamed9</plasmid>
    </source>
</reference>
<keyword evidence="1" id="KW-0614">Plasmid</keyword>
<dbReference type="AlphaFoldDB" id="A0A4P8C815"/>
<gene>
    <name evidence="1" type="ORF">CCU01_030705</name>
</gene>
<evidence type="ECO:0000313" key="1">
    <source>
        <dbReference type="EMBL" id="QCH96964.1"/>
    </source>
</evidence>
<evidence type="ECO:0000313" key="2">
    <source>
        <dbReference type="Proteomes" id="UP000310529"/>
    </source>
</evidence>
<dbReference type="EMBL" id="CP031920">
    <property type="protein sequence ID" value="QCH96964.1"/>
    <property type="molecule type" value="Genomic_DNA"/>
</dbReference>
<proteinExistence type="predicted"/>
<organism evidence="1 2">
    <name type="scientific">Escherichia coli O145:NM</name>
    <dbReference type="NCBI Taxonomy" id="991919"/>
    <lineage>
        <taxon>Bacteria</taxon>
        <taxon>Pseudomonadati</taxon>
        <taxon>Pseudomonadota</taxon>
        <taxon>Gammaproteobacteria</taxon>
        <taxon>Enterobacterales</taxon>
        <taxon>Enterobacteriaceae</taxon>
        <taxon>Escherichia</taxon>
    </lineage>
</organism>
<dbReference type="Proteomes" id="UP000310529">
    <property type="component" value="Plasmid unnamed9"/>
</dbReference>
<sequence length="76" mass="8903">MTQFKKTTFFRWLMRGLVNQRNRVGFSKRWKRGILRIVMQWLLGSSGSGKSENGRMRHKAFRTYGRNDGSLPVPEG</sequence>
<accession>A0A4P8C815</accession>
<geneLocation type="plasmid" evidence="1 2">
    <name>unnamed9</name>
</geneLocation>
<protein>
    <submittedName>
        <fullName evidence="1">Uncharacterized protein</fullName>
    </submittedName>
</protein>